<dbReference type="AlphaFoldDB" id="A0A6J1DJJ5"/>
<sequence length="246" mass="27885">MAACKSFQHIFERPLPEKQTLLESVMPPWSQNIKPVEQTARSSFSELFDSSQMSTNKNQNEKEHQTKNFSFSFPLGNNHFSCNKNHIGFSSVKSESLQLCTERLGSESSDNVEDLKGEMINETWQIKEKVVSTSLRHFAAGSGRSRTSRESFPPPLSFVGKSGKAGVCFTSYRQDGRFVLKEVRIPSQEFLQAHREDGCLKLQIVQPNDYVEEEDEGDEERDDVVNNNEEYGEDSDVSNVRDNGQS</sequence>
<evidence type="ECO:0000313" key="5">
    <source>
        <dbReference type="RefSeq" id="XP_022153056.1"/>
    </source>
</evidence>
<keyword evidence="4" id="KW-1185">Reference proteome</keyword>
<evidence type="ECO:0000259" key="3">
    <source>
        <dbReference type="Pfam" id="PF11250"/>
    </source>
</evidence>
<dbReference type="GeneID" id="111020650"/>
<comment type="similarity">
    <text evidence="1">Belongs to the fantastic four family.</text>
</comment>
<proteinExistence type="inferred from homology"/>
<dbReference type="KEGG" id="mcha:111020650"/>
<dbReference type="PANTHER" id="PTHR33155">
    <property type="entry name" value="FANTASTIC FOUR-LIKE PROTEIN (DUF3049)"/>
    <property type="match status" value="1"/>
</dbReference>
<dbReference type="Proteomes" id="UP000504603">
    <property type="component" value="Unplaced"/>
</dbReference>
<protein>
    <submittedName>
        <fullName evidence="5">Protein FANTASTIC FOUR 4-like</fullName>
    </submittedName>
</protein>
<feature type="compositionally biased region" description="Polar residues" evidence="2">
    <location>
        <begin position="33"/>
        <end position="58"/>
    </location>
</feature>
<evidence type="ECO:0000256" key="2">
    <source>
        <dbReference type="SAM" id="MobiDB-lite"/>
    </source>
</evidence>
<dbReference type="Pfam" id="PF11250">
    <property type="entry name" value="FAF"/>
    <property type="match status" value="1"/>
</dbReference>
<feature type="compositionally biased region" description="Acidic residues" evidence="2">
    <location>
        <begin position="210"/>
        <end position="222"/>
    </location>
</feature>
<accession>A0A6J1DJJ5</accession>
<gene>
    <name evidence="5" type="primary">LOC111020650</name>
</gene>
<dbReference type="OrthoDB" id="676808at2759"/>
<feature type="region of interest" description="Disordered" evidence="2">
    <location>
        <begin position="33"/>
        <end position="64"/>
    </location>
</feature>
<dbReference type="RefSeq" id="XP_022153056.1">
    <property type="nucleotide sequence ID" value="XM_022297364.1"/>
</dbReference>
<reference evidence="5" key="1">
    <citation type="submission" date="2025-08" db="UniProtKB">
        <authorList>
            <consortium name="RefSeq"/>
        </authorList>
    </citation>
    <scope>IDENTIFICATION</scope>
    <source>
        <strain evidence="5">OHB3-1</strain>
    </source>
</reference>
<name>A0A6J1DJJ5_MOMCH</name>
<evidence type="ECO:0000313" key="4">
    <source>
        <dbReference type="Proteomes" id="UP000504603"/>
    </source>
</evidence>
<dbReference type="InterPro" id="IPR046431">
    <property type="entry name" value="FAF_dom"/>
</dbReference>
<feature type="domain" description="FAF" evidence="3">
    <location>
        <begin position="151"/>
        <end position="204"/>
    </location>
</feature>
<feature type="compositionally biased region" description="Polar residues" evidence="2">
    <location>
        <begin position="237"/>
        <end position="246"/>
    </location>
</feature>
<dbReference type="PANTHER" id="PTHR33155:SF9">
    <property type="entry name" value="FANTASTIC FOUR-LIKE PROTEIN (DUF3049)"/>
    <property type="match status" value="1"/>
</dbReference>
<organism evidence="4 5">
    <name type="scientific">Momordica charantia</name>
    <name type="common">Bitter gourd</name>
    <name type="synonym">Balsam pear</name>
    <dbReference type="NCBI Taxonomy" id="3673"/>
    <lineage>
        <taxon>Eukaryota</taxon>
        <taxon>Viridiplantae</taxon>
        <taxon>Streptophyta</taxon>
        <taxon>Embryophyta</taxon>
        <taxon>Tracheophyta</taxon>
        <taxon>Spermatophyta</taxon>
        <taxon>Magnoliopsida</taxon>
        <taxon>eudicotyledons</taxon>
        <taxon>Gunneridae</taxon>
        <taxon>Pentapetalae</taxon>
        <taxon>rosids</taxon>
        <taxon>fabids</taxon>
        <taxon>Cucurbitales</taxon>
        <taxon>Cucurbitaceae</taxon>
        <taxon>Momordiceae</taxon>
        <taxon>Momordica</taxon>
    </lineage>
</organism>
<dbReference type="InterPro" id="IPR021410">
    <property type="entry name" value="FAF"/>
</dbReference>
<feature type="region of interest" description="Disordered" evidence="2">
    <location>
        <begin position="208"/>
        <end position="246"/>
    </location>
</feature>
<evidence type="ECO:0000256" key="1">
    <source>
        <dbReference type="ARBA" id="ARBA00008690"/>
    </source>
</evidence>